<evidence type="ECO:0008006" key="3">
    <source>
        <dbReference type="Google" id="ProtNLM"/>
    </source>
</evidence>
<comment type="caution">
    <text evidence="1">The sequence shown here is derived from an EMBL/GenBank/DDBJ whole genome shotgun (WGS) entry which is preliminary data.</text>
</comment>
<evidence type="ECO:0000313" key="2">
    <source>
        <dbReference type="Proteomes" id="UP000234341"/>
    </source>
</evidence>
<dbReference type="AlphaFoldDB" id="A0A2N5C2N2"/>
<protein>
    <recommendedName>
        <fullName evidence="3">Lipoprotein</fullName>
    </recommendedName>
</protein>
<dbReference type="Proteomes" id="UP000234341">
    <property type="component" value="Unassembled WGS sequence"/>
</dbReference>
<organism evidence="1 2">
    <name type="scientific">Cupriavidus pauculus</name>
    <dbReference type="NCBI Taxonomy" id="82633"/>
    <lineage>
        <taxon>Bacteria</taxon>
        <taxon>Pseudomonadati</taxon>
        <taxon>Pseudomonadota</taxon>
        <taxon>Betaproteobacteria</taxon>
        <taxon>Burkholderiales</taxon>
        <taxon>Burkholderiaceae</taxon>
        <taxon>Cupriavidus</taxon>
    </lineage>
</organism>
<name>A0A2N5C2N2_9BURK</name>
<reference evidence="1 2" key="1">
    <citation type="submission" date="2017-12" db="EMBL/GenBank/DDBJ databases">
        <title>Genome sequence of the active heterotrophic nitrifier-denitrifier, Cupriavidus pauculus UM1.</title>
        <authorList>
            <person name="Putonti C."/>
            <person name="Castignetti D."/>
        </authorList>
    </citation>
    <scope>NUCLEOTIDE SEQUENCE [LARGE SCALE GENOMIC DNA]</scope>
    <source>
        <strain evidence="1 2">UM1</strain>
    </source>
</reference>
<proteinExistence type="predicted"/>
<dbReference type="RefSeq" id="WP_101685514.1">
    <property type="nucleotide sequence ID" value="NZ_PJRP01000027.1"/>
</dbReference>
<accession>A0A2N5C2N2</accession>
<dbReference type="PROSITE" id="PS51257">
    <property type="entry name" value="PROKAR_LIPOPROTEIN"/>
    <property type="match status" value="1"/>
</dbReference>
<gene>
    <name evidence="1" type="ORF">CYJ10_32330</name>
</gene>
<sequence length="184" mass="19621">MMPIDARIVAAALTGAVSLLYGCAPITPVPPDGPSARVSFRVEGTTIQHVYEADATDCFLPTDPTRSDLLSMTYNPHSIHLIGSIAGQRIGMPATGNFAPKSYAETYVRAGHPIVLRFRVTNPNGNNMAQQIMFNFTPGKDYELITARSSATGFETVLSEIATQGSQVKTIPVNGVVRIPLCAG</sequence>
<dbReference type="EMBL" id="PJRP01000027">
    <property type="protein sequence ID" value="PLP96489.1"/>
    <property type="molecule type" value="Genomic_DNA"/>
</dbReference>
<evidence type="ECO:0000313" key="1">
    <source>
        <dbReference type="EMBL" id="PLP96489.1"/>
    </source>
</evidence>